<dbReference type="REBASE" id="473247">
    <property type="entry name" value="M.Gam374ORF2595P"/>
</dbReference>
<evidence type="ECO:0000256" key="4">
    <source>
        <dbReference type="ARBA" id="ARBA00022691"/>
    </source>
</evidence>
<keyword evidence="6" id="KW-0238">DNA-binding</keyword>
<reference evidence="10" key="1">
    <citation type="journal article" date="2021" name="Nat. Microbiol.">
        <title>Cocultivation of an ultrasmall environmental parasitic bacterium with lytic ability against bacteria associated with wastewater foams.</title>
        <authorList>
            <person name="Batinovic S."/>
            <person name="Rose J.J.A."/>
            <person name="Ratcliffe J."/>
            <person name="Seviour R.J."/>
            <person name="Petrovski S."/>
        </authorList>
    </citation>
    <scope>NUCLEOTIDE SEQUENCE</scope>
    <source>
        <strain evidence="10">CON44</strain>
    </source>
</reference>
<keyword evidence="2" id="KW-0489">Methyltransferase</keyword>
<evidence type="ECO:0000313" key="10">
    <source>
        <dbReference type="EMBL" id="QHN38199.1"/>
    </source>
</evidence>
<keyword evidence="3" id="KW-0808">Transferase</keyword>
<dbReference type="GO" id="GO:0008170">
    <property type="term" value="F:N-methyltransferase activity"/>
    <property type="evidence" value="ECO:0007669"/>
    <property type="project" value="InterPro"/>
</dbReference>
<dbReference type="Gene3D" id="3.40.50.150">
    <property type="entry name" value="Vaccinia Virus protein VP39"/>
    <property type="match status" value="2"/>
</dbReference>
<organism evidence="10">
    <name type="scientific">Gordonia amarae</name>
    <dbReference type="NCBI Taxonomy" id="36821"/>
    <lineage>
        <taxon>Bacteria</taxon>
        <taxon>Bacillati</taxon>
        <taxon>Actinomycetota</taxon>
        <taxon>Actinomycetes</taxon>
        <taxon>Mycobacteriales</taxon>
        <taxon>Gordoniaceae</taxon>
        <taxon>Gordonia</taxon>
    </lineage>
</organism>
<dbReference type="PRINTS" id="PR00508">
    <property type="entry name" value="S21N4MTFRASE"/>
</dbReference>
<dbReference type="InterPro" id="IPR001091">
    <property type="entry name" value="RM_Methyltransferase"/>
</dbReference>
<dbReference type="EMBL" id="CP045810">
    <property type="protein sequence ID" value="QHN38199.1"/>
    <property type="molecule type" value="Genomic_DNA"/>
</dbReference>
<gene>
    <name evidence="10" type="ORF">GII30_02500</name>
</gene>
<dbReference type="REBASE" id="473250">
    <property type="entry name" value="M.Gam27808ORF2500P"/>
</dbReference>
<dbReference type="InterPro" id="IPR017985">
    <property type="entry name" value="MeTrfase_CN4_CS"/>
</dbReference>
<evidence type="ECO:0000256" key="5">
    <source>
        <dbReference type="ARBA" id="ARBA00022747"/>
    </source>
</evidence>
<dbReference type="PROSITE" id="PS00093">
    <property type="entry name" value="N4_MTASE"/>
    <property type="match status" value="1"/>
</dbReference>
<keyword evidence="4" id="KW-0949">S-adenosyl-L-methionine</keyword>
<proteinExistence type="inferred from homology"/>
<dbReference type="GO" id="GO:0003677">
    <property type="term" value="F:DNA binding"/>
    <property type="evidence" value="ECO:0007669"/>
    <property type="project" value="UniProtKB-KW"/>
</dbReference>
<dbReference type="SUPFAM" id="SSF53335">
    <property type="entry name" value="S-adenosyl-L-methionine-dependent methyltransferases"/>
    <property type="match status" value="2"/>
</dbReference>
<dbReference type="REBASE" id="473252">
    <property type="entry name" value="M.Gam372ORF2595P"/>
</dbReference>
<dbReference type="InterPro" id="IPR029063">
    <property type="entry name" value="SAM-dependent_MTases_sf"/>
</dbReference>
<dbReference type="Pfam" id="PF01555">
    <property type="entry name" value="N6_N4_Mtase"/>
    <property type="match status" value="2"/>
</dbReference>
<comment type="catalytic activity">
    <reaction evidence="7">
        <text>a 2'-deoxycytidine in DNA + S-adenosyl-L-methionine = an N(4)-methyl-2'-deoxycytidine in DNA + S-adenosyl-L-homocysteine + H(+)</text>
        <dbReference type="Rhea" id="RHEA:16857"/>
        <dbReference type="Rhea" id="RHEA-COMP:11369"/>
        <dbReference type="Rhea" id="RHEA-COMP:13674"/>
        <dbReference type="ChEBI" id="CHEBI:15378"/>
        <dbReference type="ChEBI" id="CHEBI:57856"/>
        <dbReference type="ChEBI" id="CHEBI:59789"/>
        <dbReference type="ChEBI" id="CHEBI:85452"/>
        <dbReference type="ChEBI" id="CHEBI:137933"/>
        <dbReference type="EC" id="2.1.1.113"/>
    </reaction>
</comment>
<feature type="domain" description="DNA methylase N-4/N-6" evidence="9">
    <location>
        <begin position="331"/>
        <end position="363"/>
    </location>
</feature>
<evidence type="ECO:0000259" key="9">
    <source>
        <dbReference type="Pfam" id="PF01555"/>
    </source>
</evidence>
<dbReference type="InterPro" id="IPR002941">
    <property type="entry name" value="DNA_methylase_N4/N6"/>
</dbReference>
<feature type="region of interest" description="Disordered" evidence="8">
    <location>
        <begin position="1"/>
        <end position="23"/>
    </location>
</feature>
<keyword evidence="5" id="KW-0680">Restriction system</keyword>
<feature type="domain" description="DNA methylase N-4/N-6" evidence="9">
    <location>
        <begin position="55"/>
        <end position="224"/>
    </location>
</feature>
<evidence type="ECO:0000256" key="7">
    <source>
        <dbReference type="ARBA" id="ARBA00049120"/>
    </source>
</evidence>
<sequence length="376" mass="40854">MSIAPDSGLSTPDSKPNLGVVGTGALSDWEPGLRKAKQKIVTGDARDTRLKADSVDLVVTSPPYWQKRDYGHDDQIGQESTPQGYVSAMMECLAEWKRVLRPTGSVFLNVGDTYHKKSLVGIPGRIEAAAVDAGWLVRNRIIWTKDGGMPEPAKNRLANRHEYVIHLAPKQSYYYDLHEYAETYGNGANPGDVWHINPERNMSAHLAPFPQELVRRAVMLGCPPQICTTCGAPRTRVLERTRILDPNRPQARRAMELADEAGLSDEHIRAIQATGVSDVGKATKFQSGTGRNSKSVQALAAEAKDVLGGYFREFTFAKKVTSGWTDCGHGTPARGVVLDPFVGTGTTLGVAVGLGRDAVGVDLVPMVDQQTPRAVK</sequence>
<dbReference type="GO" id="GO:0015667">
    <property type="term" value="F:site-specific DNA-methyltransferase (cytosine-N4-specific) activity"/>
    <property type="evidence" value="ECO:0007669"/>
    <property type="project" value="UniProtKB-EC"/>
</dbReference>
<evidence type="ECO:0000256" key="6">
    <source>
        <dbReference type="ARBA" id="ARBA00023125"/>
    </source>
</evidence>
<name>A0A857M9Q6_9ACTN</name>
<evidence type="ECO:0000256" key="1">
    <source>
        <dbReference type="ARBA" id="ARBA00010203"/>
    </source>
</evidence>
<dbReference type="GO" id="GO:0032259">
    <property type="term" value="P:methylation"/>
    <property type="evidence" value="ECO:0007669"/>
    <property type="project" value="UniProtKB-KW"/>
</dbReference>
<dbReference type="RefSeq" id="WP_005185157.1">
    <property type="nucleotide sequence ID" value="NZ_CP045804.1"/>
</dbReference>
<evidence type="ECO:0000256" key="2">
    <source>
        <dbReference type="ARBA" id="ARBA00022603"/>
    </source>
</evidence>
<dbReference type="GO" id="GO:0009307">
    <property type="term" value="P:DNA restriction-modification system"/>
    <property type="evidence" value="ECO:0007669"/>
    <property type="project" value="UniProtKB-KW"/>
</dbReference>
<protein>
    <submittedName>
        <fullName evidence="10">Site-specific DNA-methyltransferase</fullName>
    </submittedName>
</protein>
<evidence type="ECO:0000256" key="3">
    <source>
        <dbReference type="ARBA" id="ARBA00022679"/>
    </source>
</evidence>
<accession>A0A857M9Q6</accession>
<dbReference type="REBASE" id="473251">
    <property type="entry name" value="M.Gam368ORF2600P"/>
</dbReference>
<evidence type="ECO:0000256" key="8">
    <source>
        <dbReference type="SAM" id="MobiDB-lite"/>
    </source>
</evidence>
<dbReference type="AlphaFoldDB" id="A0A857M9Q6"/>
<comment type="similarity">
    <text evidence="1">Belongs to the N(4)/N(6)-methyltransferase family. N(4) subfamily.</text>
</comment>